<evidence type="ECO:0000313" key="2">
    <source>
        <dbReference type="Proteomes" id="UP000887116"/>
    </source>
</evidence>
<dbReference type="EMBL" id="BMAO01039590">
    <property type="protein sequence ID" value="GFR32552.1"/>
    <property type="molecule type" value="Genomic_DNA"/>
</dbReference>
<reference evidence="1" key="1">
    <citation type="submission" date="2020-07" db="EMBL/GenBank/DDBJ databases">
        <title>Multicomponent nature underlies the extraordinary mechanical properties of spider dragline silk.</title>
        <authorList>
            <person name="Kono N."/>
            <person name="Nakamura H."/>
            <person name="Mori M."/>
            <person name="Yoshida Y."/>
            <person name="Ohtoshi R."/>
            <person name="Malay A.D."/>
            <person name="Moran D.A.P."/>
            <person name="Tomita M."/>
            <person name="Numata K."/>
            <person name="Arakawa K."/>
        </authorList>
    </citation>
    <scope>NUCLEOTIDE SEQUENCE</scope>
</reference>
<accession>A0A8X6HZ19</accession>
<keyword evidence="2" id="KW-1185">Reference proteome</keyword>
<gene>
    <name evidence="1" type="ORF">TNCT_209901</name>
</gene>
<organism evidence="1 2">
    <name type="scientific">Trichonephila clavata</name>
    <name type="common">Joro spider</name>
    <name type="synonym">Nephila clavata</name>
    <dbReference type="NCBI Taxonomy" id="2740835"/>
    <lineage>
        <taxon>Eukaryota</taxon>
        <taxon>Metazoa</taxon>
        <taxon>Ecdysozoa</taxon>
        <taxon>Arthropoda</taxon>
        <taxon>Chelicerata</taxon>
        <taxon>Arachnida</taxon>
        <taxon>Araneae</taxon>
        <taxon>Araneomorphae</taxon>
        <taxon>Entelegynae</taxon>
        <taxon>Araneoidea</taxon>
        <taxon>Nephilidae</taxon>
        <taxon>Trichonephila</taxon>
    </lineage>
</organism>
<dbReference type="AlphaFoldDB" id="A0A8X6HZ19"/>
<name>A0A8X6HZ19_TRICU</name>
<comment type="caution">
    <text evidence="1">The sequence shown here is derived from an EMBL/GenBank/DDBJ whole genome shotgun (WGS) entry which is preliminary data.</text>
</comment>
<protein>
    <submittedName>
        <fullName evidence="1">Uncharacterized protein</fullName>
    </submittedName>
</protein>
<dbReference type="Proteomes" id="UP000887116">
    <property type="component" value="Unassembled WGS sequence"/>
</dbReference>
<evidence type="ECO:0000313" key="1">
    <source>
        <dbReference type="EMBL" id="GFR32552.1"/>
    </source>
</evidence>
<sequence length="98" mass="11159">MCRLYKLRGRSCSTTETGISQLQRRIVVPQLVKRQMNFMLRGIRYREKLFPDACGKQNYTSKNLLTTSYCSTSAFNKQGHPLPCAGRGMRKPVPTASE</sequence>
<proteinExistence type="predicted"/>